<dbReference type="GO" id="GO:0005634">
    <property type="term" value="C:nucleus"/>
    <property type="evidence" value="ECO:0007669"/>
    <property type="project" value="TreeGrafter"/>
</dbReference>
<keyword evidence="6" id="KW-0539">Nucleus</keyword>
<evidence type="ECO:0000256" key="2">
    <source>
        <dbReference type="ARBA" id="ARBA00022833"/>
    </source>
</evidence>
<evidence type="ECO:0000256" key="3">
    <source>
        <dbReference type="ARBA" id="ARBA00023015"/>
    </source>
</evidence>
<reference evidence="9" key="1">
    <citation type="journal article" date="2012" name="BMC Genomics">
        <title>Genome sequence of the necrotrophic fungus Penicillium digitatum, the main postharvest pathogen of citrus.</title>
        <authorList>
            <person name="Marcet-Houben M."/>
            <person name="Ballester A.-R."/>
            <person name="de la Fuente B."/>
            <person name="Harries E."/>
            <person name="Marcos J.F."/>
            <person name="Gonzalez-Candelas L."/>
            <person name="Gabaldon T."/>
        </authorList>
    </citation>
    <scope>NUCLEOTIDE SEQUENCE [LARGE SCALE GENOMIC DNA]</scope>
    <source>
        <strain evidence="9">Pd1 / CECT 20795</strain>
    </source>
</reference>
<dbReference type="PANTHER" id="PTHR31944:SF129">
    <property type="entry name" value="ASPYRIDONES CLUSTER REGULATOR APDR-RELATED"/>
    <property type="match status" value="1"/>
</dbReference>
<dbReference type="OrthoDB" id="4337792at2759"/>
<organism evidence="8 9">
    <name type="scientific">Penicillium digitatum (strain Pd1 / CECT 20795)</name>
    <name type="common">Green mold</name>
    <dbReference type="NCBI Taxonomy" id="1170230"/>
    <lineage>
        <taxon>Eukaryota</taxon>
        <taxon>Fungi</taxon>
        <taxon>Dikarya</taxon>
        <taxon>Ascomycota</taxon>
        <taxon>Pezizomycotina</taxon>
        <taxon>Eurotiomycetes</taxon>
        <taxon>Eurotiomycetidae</taxon>
        <taxon>Eurotiales</taxon>
        <taxon>Aspergillaceae</taxon>
        <taxon>Penicillium</taxon>
    </lineage>
</organism>
<evidence type="ECO:0000256" key="6">
    <source>
        <dbReference type="ARBA" id="ARBA00023242"/>
    </source>
</evidence>
<dbReference type="AlphaFoldDB" id="K9FQG0"/>
<keyword evidence="2" id="KW-0862">Zinc</keyword>
<keyword evidence="1" id="KW-0479">Metal-binding</keyword>
<dbReference type="EMBL" id="AKCU01000511">
    <property type="protein sequence ID" value="EKV04978.1"/>
    <property type="molecule type" value="Genomic_DNA"/>
</dbReference>
<dbReference type="RefSeq" id="XP_014532699.2">
    <property type="nucleotide sequence ID" value="XM_014677213.2"/>
</dbReference>
<dbReference type="InterPro" id="IPR051430">
    <property type="entry name" value="Fungal_TF_Env_Response"/>
</dbReference>
<comment type="caution">
    <text evidence="8">The sequence shown here is derived from an EMBL/GenBank/DDBJ whole genome shotgun (WGS) entry which is preliminary data.</text>
</comment>
<sequence>MDYFDLPTATVAPIAMVADLPPGPSIASTFIWRTPLSSNLSESLPGSERQFAEAVVLDVGRWQKELDRFERLQFLRHAPHDLGPEFQDLRPLLERSRELERERAALVRSTGTTSCVDCRCLVPDRGTCDRLVEHYMITFESVVRIFHVPSFLQDHRNYWQDPQSVSDSVVWKLLLVMAVGVFVSPGSIELQSQAAAWIVGGQRWLARRSLERVQFDLDTLQISCLLFVNSQTSRVGIEPAGLFKETLICMAMKLGLHQEPSTHFPTMCASEAEIRRRLWATVLEIAIQSSFDSGLPPLISSEGYDCTAPSNLDDADLLGNGSLVPQPLTVFTQSTVSMLLANTQRIRLRILHLVNAPGTTITYQDALQLTRELHDISNANLACMQSLTATSTGPTYFHIKILDICTRRFLLALHAPFAGQAKADPCYYYSRKVRMEAAALLLSHPLPQIDGGEPTLVADDHYTQLLLWGDEIFTNALRHAASTLCLDLIDSVMENAFPVTDRDCHDQLYQAVQDAIAVFERRAHRNPSTHNDYVFFSCATAQIHAMRAKRPVDCAIRQAAKRSLERCCAALEEALGRGSSRRCERTSLLLSPSNSEDPSLFPVSTNEADFGFWNNLISRPPQFTATS</sequence>
<keyword evidence="4" id="KW-0238">DNA-binding</keyword>
<evidence type="ECO:0000256" key="5">
    <source>
        <dbReference type="ARBA" id="ARBA00023163"/>
    </source>
</evidence>
<dbReference type="GO" id="GO:0006351">
    <property type="term" value="P:DNA-templated transcription"/>
    <property type="evidence" value="ECO:0007669"/>
    <property type="project" value="InterPro"/>
</dbReference>
<dbReference type="GO" id="GO:0008270">
    <property type="term" value="F:zinc ion binding"/>
    <property type="evidence" value="ECO:0007669"/>
    <property type="project" value="InterPro"/>
</dbReference>
<proteinExistence type="predicted"/>
<protein>
    <recommendedName>
        <fullName evidence="7">Xylanolytic transcriptional activator regulatory domain-containing protein</fullName>
    </recommendedName>
</protein>
<evidence type="ECO:0000256" key="4">
    <source>
        <dbReference type="ARBA" id="ARBA00023125"/>
    </source>
</evidence>
<evidence type="ECO:0000256" key="1">
    <source>
        <dbReference type="ARBA" id="ARBA00022723"/>
    </source>
</evidence>
<evidence type="ECO:0000313" key="8">
    <source>
        <dbReference type="EMBL" id="EKV04978.1"/>
    </source>
</evidence>
<gene>
    <name evidence="8" type="ORF">PDIP_85430</name>
</gene>
<dbReference type="Pfam" id="PF04082">
    <property type="entry name" value="Fungal_trans"/>
    <property type="match status" value="1"/>
</dbReference>
<dbReference type="Proteomes" id="UP000009886">
    <property type="component" value="Unassembled WGS sequence"/>
</dbReference>
<dbReference type="CDD" id="cd12148">
    <property type="entry name" value="fungal_TF_MHR"/>
    <property type="match status" value="1"/>
</dbReference>
<dbReference type="GeneID" id="26236857"/>
<dbReference type="InterPro" id="IPR007219">
    <property type="entry name" value="XnlR_reg_dom"/>
</dbReference>
<dbReference type="GO" id="GO:0001228">
    <property type="term" value="F:DNA-binding transcription activator activity, RNA polymerase II-specific"/>
    <property type="evidence" value="ECO:0007669"/>
    <property type="project" value="TreeGrafter"/>
</dbReference>
<accession>K9FQG0</accession>
<dbReference type="PANTHER" id="PTHR31944">
    <property type="entry name" value="HEME-RESPONSIVE ZINC FINGER TRANSCRIPTION FACTOR HAP1"/>
    <property type="match status" value="1"/>
</dbReference>
<dbReference type="VEuPathDB" id="FungiDB:PDIP_85430"/>
<name>K9FQG0_PEND1</name>
<keyword evidence="3" id="KW-0805">Transcription regulation</keyword>
<dbReference type="HOGENOM" id="CLU_007091_4_0_1"/>
<evidence type="ECO:0000259" key="7">
    <source>
        <dbReference type="Pfam" id="PF04082"/>
    </source>
</evidence>
<keyword evidence="5" id="KW-0804">Transcription</keyword>
<evidence type="ECO:0000313" key="9">
    <source>
        <dbReference type="Proteomes" id="UP000009886"/>
    </source>
</evidence>
<dbReference type="KEGG" id="pdp:PDIP_85430"/>
<feature type="domain" description="Xylanolytic transcriptional activator regulatory" evidence="7">
    <location>
        <begin position="133"/>
        <end position="328"/>
    </location>
</feature>
<dbReference type="GO" id="GO:0000978">
    <property type="term" value="F:RNA polymerase II cis-regulatory region sequence-specific DNA binding"/>
    <property type="evidence" value="ECO:0007669"/>
    <property type="project" value="TreeGrafter"/>
</dbReference>